<evidence type="ECO:0000313" key="10">
    <source>
        <dbReference type="Proteomes" id="UP001274896"/>
    </source>
</evidence>
<evidence type="ECO:0000256" key="8">
    <source>
        <dbReference type="SAM" id="Phobius"/>
    </source>
</evidence>
<dbReference type="GO" id="GO:0005615">
    <property type="term" value="C:extracellular space"/>
    <property type="evidence" value="ECO:0007669"/>
    <property type="project" value="TreeGrafter"/>
</dbReference>
<feature type="transmembrane region" description="Helical" evidence="8">
    <location>
        <begin position="12"/>
        <end position="31"/>
    </location>
</feature>
<accession>A0AAE0R868</accession>
<keyword evidence="6 7" id="KW-0325">Glycoprotein</keyword>
<keyword evidence="8" id="KW-0472">Membrane</keyword>
<keyword evidence="8" id="KW-1133">Transmembrane helix</keyword>
<dbReference type="SUPFAM" id="SSF57501">
    <property type="entry name" value="Cystine-knot cytokines"/>
    <property type="match status" value="1"/>
</dbReference>
<keyword evidence="3 7" id="KW-0964">Secreted</keyword>
<evidence type="ECO:0000256" key="6">
    <source>
        <dbReference type="ARBA" id="ARBA00023180"/>
    </source>
</evidence>
<comment type="subunit">
    <text evidence="7">Heterodimer of an alpha and a beta chain.</text>
</comment>
<dbReference type="GO" id="GO:0007166">
    <property type="term" value="P:cell surface receptor signaling pathway"/>
    <property type="evidence" value="ECO:0007669"/>
    <property type="project" value="TreeGrafter"/>
</dbReference>
<evidence type="ECO:0000256" key="1">
    <source>
        <dbReference type="ARBA" id="ARBA00004613"/>
    </source>
</evidence>
<reference evidence="9" key="1">
    <citation type="submission" date="2023-06" db="EMBL/GenBank/DDBJ databases">
        <title>Male Hemibagrus guttatus genome.</title>
        <authorList>
            <person name="Bian C."/>
        </authorList>
    </citation>
    <scope>NUCLEOTIDE SEQUENCE</scope>
    <source>
        <strain evidence="9">Male_cb2023</strain>
        <tissue evidence="9">Muscle</tissue>
    </source>
</reference>
<dbReference type="InterPro" id="IPR000476">
    <property type="entry name" value="Glyco_hormone"/>
</dbReference>
<dbReference type="GO" id="GO:0051427">
    <property type="term" value="F:hormone receptor binding"/>
    <property type="evidence" value="ECO:0007669"/>
    <property type="project" value="TreeGrafter"/>
</dbReference>
<name>A0AAE0R868_9TELE</name>
<feature type="non-terminal residue" evidence="9">
    <location>
        <position position="1"/>
    </location>
</feature>
<dbReference type="Proteomes" id="UP001274896">
    <property type="component" value="Unassembled WGS sequence"/>
</dbReference>
<dbReference type="PANTHER" id="PTHR31129">
    <property type="entry name" value="GLYCOPROTEIN HORMONE ALPHA-2"/>
    <property type="match status" value="1"/>
</dbReference>
<dbReference type="GO" id="GO:0005179">
    <property type="term" value="F:hormone activity"/>
    <property type="evidence" value="ECO:0007669"/>
    <property type="project" value="UniProtKB-KW"/>
</dbReference>
<dbReference type="Pfam" id="PF00236">
    <property type="entry name" value="Hormone_6"/>
    <property type="match status" value="1"/>
</dbReference>
<evidence type="ECO:0000256" key="5">
    <source>
        <dbReference type="ARBA" id="ARBA00023157"/>
    </source>
</evidence>
<evidence type="ECO:0000313" key="9">
    <source>
        <dbReference type="EMBL" id="KAK3546419.1"/>
    </source>
</evidence>
<proteinExistence type="inferred from homology"/>
<keyword evidence="10" id="KW-1185">Reference proteome</keyword>
<comment type="similarity">
    <text evidence="2 7">Belongs to the glycoprotein hormones subunit alpha family.</text>
</comment>
<organism evidence="9 10">
    <name type="scientific">Hemibagrus guttatus</name>
    <dbReference type="NCBI Taxonomy" id="175788"/>
    <lineage>
        <taxon>Eukaryota</taxon>
        <taxon>Metazoa</taxon>
        <taxon>Chordata</taxon>
        <taxon>Craniata</taxon>
        <taxon>Vertebrata</taxon>
        <taxon>Euteleostomi</taxon>
        <taxon>Actinopterygii</taxon>
        <taxon>Neopterygii</taxon>
        <taxon>Teleostei</taxon>
        <taxon>Ostariophysi</taxon>
        <taxon>Siluriformes</taxon>
        <taxon>Bagridae</taxon>
        <taxon>Hemibagrus</taxon>
    </lineage>
</organism>
<dbReference type="PANTHER" id="PTHR31129:SF2">
    <property type="entry name" value="GLYCOPROTEIN HORMONE ALPHA-2"/>
    <property type="match status" value="1"/>
</dbReference>
<dbReference type="AlphaFoldDB" id="A0AAE0R868"/>
<protein>
    <recommendedName>
        <fullName evidence="7">Glycoprotein hormones alpha chain</fullName>
    </recommendedName>
</protein>
<evidence type="ECO:0000256" key="7">
    <source>
        <dbReference type="RuleBase" id="RU362129"/>
    </source>
</evidence>
<dbReference type="InterPro" id="IPR052680">
    <property type="entry name" value="Glyco_Hormone_Alpha"/>
</dbReference>
<sequence length="139" mass="15344">DIVLMAQRVTSDALVLMLPIVLLVLLTPFSWSTDGLGPGCHLYPINLTVRSDWSGTCQGARVVHACVGFCDSRAFPSRYSVLLASNFTRNITSVSQCCTISKAIKVKVRVECPEGHHHDNIEILTAQACRCHMCHKARY</sequence>
<dbReference type="InterPro" id="IPR029034">
    <property type="entry name" value="Cystine-knot_cytokine"/>
</dbReference>
<dbReference type="EMBL" id="JAUCMX010000005">
    <property type="protein sequence ID" value="KAK3546419.1"/>
    <property type="molecule type" value="Genomic_DNA"/>
</dbReference>
<evidence type="ECO:0000256" key="4">
    <source>
        <dbReference type="ARBA" id="ARBA00022702"/>
    </source>
</evidence>
<keyword evidence="5" id="KW-1015">Disulfide bond</keyword>
<keyword evidence="8" id="KW-0812">Transmembrane</keyword>
<evidence type="ECO:0000256" key="3">
    <source>
        <dbReference type="ARBA" id="ARBA00022525"/>
    </source>
</evidence>
<keyword evidence="4 7" id="KW-0372">Hormone</keyword>
<evidence type="ECO:0000256" key="2">
    <source>
        <dbReference type="ARBA" id="ARBA00009128"/>
    </source>
</evidence>
<dbReference type="Gene3D" id="2.10.90.10">
    <property type="entry name" value="Cystine-knot cytokines"/>
    <property type="match status" value="1"/>
</dbReference>
<gene>
    <name evidence="9" type="ORF">QTP70_026379</name>
</gene>
<comment type="subcellular location">
    <subcellularLocation>
        <location evidence="1 7">Secreted</location>
    </subcellularLocation>
</comment>
<comment type="caution">
    <text evidence="9">The sequence shown here is derived from an EMBL/GenBank/DDBJ whole genome shotgun (WGS) entry which is preliminary data.</text>
</comment>
<dbReference type="PROSITE" id="PS50277">
    <property type="entry name" value="GLYCO_HORMONE_ALPHA_3"/>
    <property type="match status" value="1"/>
</dbReference>